<evidence type="ECO:0000256" key="1">
    <source>
        <dbReference type="ARBA" id="ARBA00001974"/>
    </source>
</evidence>
<dbReference type="GO" id="GO:0009252">
    <property type="term" value="P:peptidoglycan biosynthetic process"/>
    <property type="evidence" value="ECO:0007669"/>
    <property type="project" value="UniProtKB-UniRule"/>
</dbReference>
<evidence type="ECO:0000313" key="18">
    <source>
        <dbReference type="EMBL" id="MBB6673218.1"/>
    </source>
</evidence>
<evidence type="ECO:0000256" key="14">
    <source>
        <dbReference type="ARBA" id="ARBA00023316"/>
    </source>
</evidence>
<organism evidence="18 19">
    <name type="scientific">Cohnella nanjingensis</name>
    <dbReference type="NCBI Taxonomy" id="1387779"/>
    <lineage>
        <taxon>Bacteria</taxon>
        <taxon>Bacillati</taxon>
        <taxon>Bacillota</taxon>
        <taxon>Bacilli</taxon>
        <taxon>Bacillales</taxon>
        <taxon>Paenibacillaceae</taxon>
        <taxon>Cohnella</taxon>
    </lineage>
</organism>
<dbReference type="InterPro" id="IPR036635">
    <property type="entry name" value="MurB_C_sf"/>
</dbReference>
<dbReference type="NCBIfam" id="NF010480">
    <property type="entry name" value="PRK13905.1"/>
    <property type="match status" value="1"/>
</dbReference>
<dbReference type="InterPro" id="IPR011601">
    <property type="entry name" value="MurB_C"/>
</dbReference>
<evidence type="ECO:0000259" key="17">
    <source>
        <dbReference type="PROSITE" id="PS51387"/>
    </source>
</evidence>
<evidence type="ECO:0000256" key="11">
    <source>
        <dbReference type="ARBA" id="ARBA00022984"/>
    </source>
</evidence>
<feature type="domain" description="FAD-binding PCMH-type" evidence="17">
    <location>
        <begin position="29"/>
        <end position="195"/>
    </location>
</feature>
<dbReference type="GO" id="GO:0005829">
    <property type="term" value="C:cytosol"/>
    <property type="evidence" value="ECO:0007669"/>
    <property type="project" value="TreeGrafter"/>
</dbReference>
<keyword evidence="7 16" id="KW-0285">Flavoprotein</keyword>
<dbReference type="SUPFAM" id="SSF56194">
    <property type="entry name" value="Uridine diphospho-N-Acetylenolpyruvylglucosamine reductase, MurB, C-terminal domain"/>
    <property type="match status" value="1"/>
</dbReference>
<evidence type="ECO:0000256" key="6">
    <source>
        <dbReference type="ARBA" id="ARBA00022618"/>
    </source>
</evidence>
<evidence type="ECO:0000256" key="13">
    <source>
        <dbReference type="ARBA" id="ARBA00023306"/>
    </source>
</evidence>
<keyword evidence="6 16" id="KW-0132">Cell division</keyword>
<dbReference type="AlphaFoldDB" id="A0A7X0RT44"/>
<evidence type="ECO:0000256" key="10">
    <source>
        <dbReference type="ARBA" id="ARBA00022960"/>
    </source>
</evidence>
<evidence type="ECO:0000256" key="5">
    <source>
        <dbReference type="ARBA" id="ARBA00022490"/>
    </source>
</evidence>
<keyword evidence="13 16" id="KW-0131">Cell cycle</keyword>
<keyword evidence="12 16" id="KW-0560">Oxidoreductase</keyword>
<dbReference type="InterPro" id="IPR016166">
    <property type="entry name" value="FAD-bd_PCMH"/>
</dbReference>
<proteinExistence type="inferred from homology"/>
<dbReference type="Gene3D" id="3.30.43.10">
    <property type="entry name" value="Uridine Diphospho-n-acetylenolpyruvylglucosamine Reductase, domain 2"/>
    <property type="match status" value="1"/>
</dbReference>
<dbReference type="UniPathway" id="UPA00219"/>
<comment type="caution">
    <text evidence="18">The sequence shown here is derived from an EMBL/GenBank/DDBJ whole genome shotgun (WGS) entry which is preliminary data.</text>
</comment>
<dbReference type="GO" id="GO:0008762">
    <property type="term" value="F:UDP-N-acetylmuramate dehydrogenase activity"/>
    <property type="evidence" value="ECO:0007669"/>
    <property type="project" value="UniProtKB-UniRule"/>
</dbReference>
<evidence type="ECO:0000256" key="16">
    <source>
        <dbReference type="HAMAP-Rule" id="MF_00037"/>
    </source>
</evidence>
<keyword evidence="19" id="KW-1185">Reference proteome</keyword>
<evidence type="ECO:0000256" key="7">
    <source>
        <dbReference type="ARBA" id="ARBA00022630"/>
    </source>
</evidence>
<feature type="active site" description="Proton donor" evidence="16">
    <location>
        <position position="224"/>
    </location>
</feature>
<comment type="catalytic activity">
    <reaction evidence="15 16">
        <text>UDP-N-acetyl-alpha-D-muramate + NADP(+) = UDP-N-acetyl-3-O-(1-carboxyvinyl)-alpha-D-glucosamine + NADPH + H(+)</text>
        <dbReference type="Rhea" id="RHEA:12248"/>
        <dbReference type="ChEBI" id="CHEBI:15378"/>
        <dbReference type="ChEBI" id="CHEBI:57783"/>
        <dbReference type="ChEBI" id="CHEBI:58349"/>
        <dbReference type="ChEBI" id="CHEBI:68483"/>
        <dbReference type="ChEBI" id="CHEBI:70757"/>
        <dbReference type="EC" id="1.3.1.98"/>
    </reaction>
</comment>
<accession>A0A7X0RT44</accession>
<keyword evidence="9 16" id="KW-0521">NADP</keyword>
<keyword evidence="10 16" id="KW-0133">Cell shape</keyword>
<name>A0A7X0RT44_9BACL</name>
<comment type="cofactor">
    <cofactor evidence="1 16">
        <name>FAD</name>
        <dbReference type="ChEBI" id="CHEBI:57692"/>
    </cofactor>
</comment>
<dbReference type="Gene3D" id="3.90.78.10">
    <property type="entry name" value="UDP-N-acetylenolpyruvoylglucosamine reductase, C-terminal domain"/>
    <property type="match status" value="1"/>
</dbReference>
<comment type="function">
    <text evidence="2 16">Cell wall formation.</text>
</comment>
<evidence type="ECO:0000256" key="15">
    <source>
        <dbReference type="ARBA" id="ARBA00048914"/>
    </source>
</evidence>
<dbReference type="GO" id="GO:0051301">
    <property type="term" value="P:cell division"/>
    <property type="evidence" value="ECO:0007669"/>
    <property type="project" value="UniProtKB-KW"/>
</dbReference>
<evidence type="ECO:0000313" key="19">
    <source>
        <dbReference type="Proteomes" id="UP000547209"/>
    </source>
</evidence>
<dbReference type="EMBL" id="JACJVP010000035">
    <property type="protein sequence ID" value="MBB6673218.1"/>
    <property type="molecule type" value="Genomic_DNA"/>
</dbReference>
<evidence type="ECO:0000256" key="8">
    <source>
        <dbReference type="ARBA" id="ARBA00022827"/>
    </source>
</evidence>
<sequence length="301" mass="32193">MQQLIADLERTPIGSVTYGESLAKHTTWKIGGPADLFIVPNTREELSAALQALYRHGVPWTVLGRGSNTLVSDKGVRGAVIKLGGGFDEVGFDGGLVTAGASYSFIKLSVMAGKEGLTGLEFAGGIPGTVGGAVYMNAGAHHSDVSRIFKSADIVWEDGTCGTYGKEQMNFGYRHSILHDRKGIVTEAAFDLVPGDRKEIAAMLASYKDRRLRTQPLQAACAGSVFRNPPNDHAARLIEAAGLKGAREGGAEVSLLHANFIVNQGGATAEDVLTLMRRVQRTVEDQFNIRLVPEVLLMGER</sequence>
<comment type="subcellular location">
    <subcellularLocation>
        <location evidence="3 16">Cytoplasm</location>
    </subcellularLocation>
</comment>
<dbReference type="HAMAP" id="MF_00037">
    <property type="entry name" value="MurB"/>
    <property type="match status" value="1"/>
</dbReference>
<keyword evidence="8 16" id="KW-0274">FAD</keyword>
<dbReference type="SUPFAM" id="SSF56176">
    <property type="entry name" value="FAD-binding/transporter-associated domain-like"/>
    <property type="match status" value="1"/>
</dbReference>
<evidence type="ECO:0000256" key="2">
    <source>
        <dbReference type="ARBA" id="ARBA00003921"/>
    </source>
</evidence>
<protein>
    <recommendedName>
        <fullName evidence="16">UDP-N-acetylenolpyruvoylglucosamine reductase</fullName>
        <ecNumber evidence="16">1.3.1.98</ecNumber>
    </recommendedName>
    <alternativeName>
        <fullName evidence="16">UDP-N-acetylmuramate dehydrogenase</fullName>
    </alternativeName>
</protein>
<dbReference type="InterPro" id="IPR006094">
    <property type="entry name" value="Oxid_FAD_bind_N"/>
</dbReference>
<dbReference type="GO" id="GO:0071555">
    <property type="term" value="P:cell wall organization"/>
    <property type="evidence" value="ECO:0007669"/>
    <property type="project" value="UniProtKB-KW"/>
</dbReference>
<dbReference type="Pfam" id="PF02873">
    <property type="entry name" value="MurB_C"/>
    <property type="match status" value="1"/>
</dbReference>
<comment type="pathway">
    <text evidence="4 16">Cell wall biogenesis; peptidoglycan biosynthesis.</text>
</comment>
<dbReference type="Pfam" id="PF01565">
    <property type="entry name" value="FAD_binding_4"/>
    <property type="match status" value="1"/>
</dbReference>
<dbReference type="PROSITE" id="PS51387">
    <property type="entry name" value="FAD_PCMH"/>
    <property type="match status" value="1"/>
</dbReference>
<dbReference type="EC" id="1.3.1.98" evidence="16"/>
<dbReference type="PANTHER" id="PTHR21071">
    <property type="entry name" value="UDP-N-ACETYLENOLPYRUVOYLGLUCOSAMINE REDUCTASE"/>
    <property type="match status" value="1"/>
</dbReference>
<dbReference type="InterPro" id="IPR016167">
    <property type="entry name" value="FAD-bd_PCMH_sub1"/>
</dbReference>
<keyword evidence="11 16" id="KW-0573">Peptidoglycan synthesis</keyword>
<comment type="similarity">
    <text evidence="16">Belongs to the MurB family.</text>
</comment>
<dbReference type="Gene3D" id="3.30.465.10">
    <property type="match status" value="1"/>
</dbReference>
<keyword evidence="14 16" id="KW-0961">Cell wall biogenesis/degradation</keyword>
<dbReference type="GO" id="GO:0071949">
    <property type="term" value="F:FAD binding"/>
    <property type="evidence" value="ECO:0007669"/>
    <property type="project" value="InterPro"/>
</dbReference>
<keyword evidence="5 16" id="KW-0963">Cytoplasm</keyword>
<dbReference type="InterPro" id="IPR036318">
    <property type="entry name" value="FAD-bd_PCMH-like_sf"/>
</dbReference>
<evidence type="ECO:0000256" key="3">
    <source>
        <dbReference type="ARBA" id="ARBA00004496"/>
    </source>
</evidence>
<dbReference type="InterPro" id="IPR003170">
    <property type="entry name" value="MurB"/>
</dbReference>
<feature type="active site" evidence="16">
    <location>
        <position position="174"/>
    </location>
</feature>
<evidence type="ECO:0000256" key="12">
    <source>
        <dbReference type="ARBA" id="ARBA00023002"/>
    </source>
</evidence>
<dbReference type="PANTHER" id="PTHR21071:SF5">
    <property type="entry name" value="UDP-N-ACETYLENOLPYRUVOYLGLUCOSAMINE REDUCTASE"/>
    <property type="match status" value="1"/>
</dbReference>
<feature type="active site" evidence="16">
    <location>
        <position position="294"/>
    </location>
</feature>
<evidence type="ECO:0000256" key="4">
    <source>
        <dbReference type="ARBA" id="ARBA00004752"/>
    </source>
</evidence>
<dbReference type="InterPro" id="IPR016169">
    <property type="entry name" value="FAD-bd_PCMH_sub2"/>
</dbReference>
<dbReference type="RefSeq" id="WP_185671073.1">
    <property type="nucleotide sequence ID" value="NZ_JACJVP010000035.1"/>
</dbReference>
<gene>
    <name evidence="16 18" type="primary">murB</name>
    <name evidence="18" type="ORF">H7C19_21315</name>
</gene>
<dbReference type="NCBIfam" id="TIGR00179">
    <property type="entry name" value="murB"/>
    <property type="match status" value="1"/>
</dbReference>
<reference evidence="18 19" key="1">
    <citation type="submission" date="2020-08" db="EMBL/GenBank/DDBJ databases">
        <title>Cohnella phylogeny.</title>
        <authorList>
            <person name="Dunlap C."/>
        </authorList>
    </citation>
    <scope>NUCLEOTIDE SEQUENCE [LARGE SCALE GENOMIC DNA]</scope>
    <source>
        <strain evidence="18 19">DSM 28246</strain>
    </source>
</reference>
<dbReference type="GO" id="GO:0008360">
    <property type="term" value="P:regulation of cell shape"/>
    <property type="evidence" value="ECO:0007669"/>
    <property type="project" value="UniProtKB-KW"/>
</dbReference>
<dbReference type="Proteomes" id="UP000547209">
    <property type="component" value="Unassembled WGS sequence"/>
</dbReference>
<evidence type="ECO:0000256" key="9">
    <source>
        <dbReference type="ARBA" id="ARBA00022857"/>
    </source>
</evidence>